<comment type="caution">
    <text evidence="3">The sequence shown here is derived from an EMBL/GenBank/DDBJ whole genome shotgun (WGS) entry which is preliminary data.</text>
</comment>
<feature type="transmembrane region" description="Helical" evidence="2">
    <location>
        <begin position="94"/>
        <end position="114"/>
    </location>
</feature>
<sequence>MSDANRADRREQWSEATASQAPSDPRRADLIIPYNGRIRRKGFMGYKFAMNLYASFLAAILQSRVLAWFSLVHNLAIAMFVAEEDRAKRTHADWFYIAVAIVCLMTNYAPFVSIREPWRTPPPLGCCPNPLQMAWWRQPSLDRSIAPMFGDIGLLKSMLGGR</sequence>
<keyword evidence="2" id="KW-1133">Transmembrane helix</keyword>
<gene>
    <name evidence="3" type="ORF">AAP_03398</name>
</gene>
<feature type="region of interest" description="Disordered" evidence="1">
    <location>
        <begin position="1"/>
        <end position="24"/>
    </location>
</feature>
<evidence type="ECO:0000256" key="1">
    <source>
        <dbReference type="SAM" id="MobiDB-lite"/>
    </source>
</evidence>
<feature type="transmembrane region" description="Helical" evidence="2">
    <location>
        <begin position="43"/>
        <end position="60"/>
    </location>
</feature>
<evidence type="ECO:0000313" key="3">
    <source>
        <dbReference type="EMBL" id="KZZ91228.1"/>
    </source>
</evidence>
<keyword evidence="2" id="KW-0812">Transmembrane</keyword>
<keyword evidence="2" id="KW-0472">Membrane</keyword>
<evidence type="ECO:0000256" key="2">
    <source>
        <dbReference type="SAM" id="Phobius"/>
    </source>
</evidence>
<dbReference type="VEuPathDB" id="FungiDB:AAP_03398"/>
<proteinExistence type="predicted"/>
<organism evidence="3 4">
    <name type="scientific">Ascosphaera apis ARSEF 7405</name>
    <dbReference type="NCBI Taxonomy" id="392613"/>
    <lineage>
        <taxon>Eukaryota</taxon>
        <taxon>Fungi</taxon>
        <taxon>Dikarya</taxon>
        <taxon>Ascomycota</taxon>
        <taxon>Pezizomycotina</taxon>
        <taxon>Eurotiomycetes</taxon>
        <taxon>Eurotiomycetidae</taxon>
        <taxon>Onygenales</taxon>
        <taxon>Ascosphaeraceae</taxon>
        <taxon>Ascosphaera</taxon>
    </lineage>
</organism>
<keyword evidence="4" id="KW-1185">Reference proteome</keyword>
<reference evidence="3 4" key="1">
    <citation type="journal article" date="2016" name="Genome Biol. Evol.">
        <title>Divergent and convergent evolution of fungal pathogenicity.</title>
        <authorList>
            <person name="Shang Y."/>
            <person name="Xiao G."/>
            <person name="Zheng P."/>
            <person name="Cen K."/>
            <person name="Zhan S."/>
            <person name="Wang C."/>
        </authorList>
    </citation>
    <scope>NUCLEOTIDE SEQUENCE [LARGE SCALE GENOMIC DNA]</scope>
    <source>
        <strain evidence="3 4">ARSEF 7405</strain>
    </source>
</reference>
<dbReference type="EMBL" id="AZGZ01000014">
    <property type="protein sequence ID" value="KZZ91228.1"/>
    <property type="molecule type" value="Genomic_DNA"/>
</dbReference>
<dbReference type="AlphaFoldDB" id="A0A167YE85"/>
<name>A0A167YE85_9EURO</name>
<evidence type="ECO:0000313" key="4">
    <source>
        <dbReference type="Proteomes" id="UP000242877"/>
    </source>
</evidence>
<accession>A0A167YE85</accession>
<protein>
    <submittedName>
        <fullName evidence="3">Uncharacterized protein</fullName>
    </submittedName>
</protein>
<feature type="compositionally biased region" description="Basic and acidic residues" evidence="1">
    <location>
        <begin position="1"/>
        <end position="13"/>
    </location>
</feature>
<feature type="transmembrane region" description="Helical" evidence="2">
    <location>
        <begin position="66"/>
        <end position="82"/>
    </location>
</feature>
<dbReference type="Proteomes" id="UP000242877">
    <property type="component" value="Unassembled WGS sequence"/>
</dbReference>